<feature type="domain" description="CHK kinase-like" evidence="2">
    <location>
        <begin position="148"/>
        <end position="347"/>
    </location>
</feature>
<gene>
    <name evidence="3" type="ORF">DBV15_02215</name>
</gene>
<reference evidence="3 4" key="1">
    <citation type="journal article" date="2019" name="Philos. Trans. R. Soc. Lond., B, Biol. Sci.">
        <title>Ant behaviour and brain gene expression of defending hosts depend on the ecological success of the intruding social parasite.</title>
        <authorList>
            <person name="Kaur R."/>
            <person name="Stoldt M."/>
            <person name="Jongepier E."/>
            <person name="Feldmeyer B."/>
            <person name="Menzel F."/>
            <person name="Bornberg-Bauer E."/>
            <person name="Foitzik S."/>
        </authorList>
    </citation>
    <scope>NUCLEOTIDE SEQUENCE [LARGE SCALE GENOMIC DNA]</scope>
    <source>
        <tissue evidence="3">Whole body</tissue>
    </source>
</reference>
<name>A0A4S2KPG2_9HYME</name>
<comment type="caution">
    <text evidence="3">The sequence shown here is derived from an EMBL/GenBank/DDBJ whole genome shotgun (WGS) entry which is preliminary data.</text>
</comment>
<proteinExistence type="predicted"/>
<feature type="compositionally biased region" description="Basic and acidic residues" evidence="1">
    <location>
        <begin position="1"/>
        <end position="10"/>
    </location>
</feature>
<dbReference type="InterPro" id="IPR004119">
    <property type="entry name" value="EcKL"/>
</dbReference>
<feature type="region of interest" description="Disordered" evidence="1">
    <location>
        <begin position="1"/>
        <end position="21"/>
    </location>
</feature>
<dbReference type="Proteomes" id="UP000310200">
    <property type="component" value="Unassembled WGS sequence"/>
</dbReference>
<dbReference type="Pfam" id="PF02958">
    <property type="entry name" value="EcKL"/>
    <property type="match status" value="1"/>
</dbReference>
<accession>A0A4S2KPG2</accession>
<dbReference type="EMBL" id="QBLH01001647">
    <property type="protein sequence ID" value="TGZ51490.1"/>
    <property type="molecule type" value="Genomic_DNA"/>
</dbReference>
<dbReference type="SUPFAM" id="SSF56112">
    <property type="entry name" value="Protein kinase-like (PK-like)"/>
    <property type="match status" value="1"/>
</dbReference>
<dbReference type="InterPro" id="IPR011009">
    <property type="entry name" value="Kinase-like_dom_sf"/>
</dbReference>
<evidence type="ECO:0000259" key="2">
    <source>
        <dbReference type="SMART" id="SM00587"/>
    </source>
</evidence>
<protein>
    <recommendedName>
        <fullName evidence="2">CHK kinase-like domain-containing protein</fullName>
    </recommendedName>
</protein>
<organism evidence="3 4">
    <name type="scientific">Temnothorax longispinosus</name>
    <dbReference type="NCBI Taxonomy" id="300112"/>
    <lineage>
        <taxon>Eukaryota</taxon>
        <taxon>Metazoa</taxon>
        <taxon>Ecdysozoa</taxon>
        <taxon>Arthropoda</taxon>
        <taxon>Hexapoda</taxon>
        <taxon>Insecta</taxon>
        <taxon>Pterygota</taxon>
        <taxon>Neoptera</taxon>
        <taxon>Endopterygota</taxon>
        <taxon>Hymenoptera</taxon>
        <taxon>Apocrita</taxon>
        <taxon>Aculeata</taxon>
        <taxon>Formicoidea</taxon>
        <taxon>Formicidae</taxon>
        <taxon>Myrmicinae</taxon>
        <taxon>Temnothorax</taxon>
    </lineage>
</organism>
<sequence length="390" mass="44832">MADPDPDPHTKSPKPKSVKPAGVAGECVCEHCDFIRRVLIPEMVHDRYFCEPGSREFVEFDSVDVEHFDRKSNRKNMLHRVTARVKFSGVTHSFPLIIKLPEPHVNLLSSSPFLNEEMFYSKMTLNYGTDGIPKCYLSDLGRYDRPVIVLEDLAARGYTQVDDKLDEDHLKLCMKALATIHGKGLKLRACRFPVFREFYAKLSVPADWLHFHTSTQTGNIRSFEAQDNPGSLDTSLYSALPVDGDLSEKIRKKRDVTTKLELNDFWTICHGNFTRNNLLFRYENGKPSDVKVIDWSTMRYCSPSIDFGHILLQNLPDDRDDNLSTIEAFCRNILRIYLDAVKDEYPEVDRELLEREIIANMPFAYGTIENRVLREAGMMLHTLDRLGSFD</sequence>
<dbReference type="AlphaFoldDB" id="A0A4S2KPG2"/>
<evidence type="ECO:0000256" key="1">
    <source>
        <dbReference type="SAM" id="MobiDB-lite"/>
    </source>
</evidence>
<evidence type="ECO:0000313" key="4">
    <source>
        <dbReference type="Proteomes" id="UP000310200"/>
    </source>
</evidence>
<dbReference type="SMART" id="SM00587">
    <property type="entry name" value="CHK"/>
    <property type="match status" value="1"/>
</dbReference>
<dbReference type="PANTHER" id="PTHR11012">
    <property type="entry name" value="PROTEIN KINASE-LIKE DOMAIN-CONTAINING"/>
    <property type="match status" value="1"/>
</dbReference>
<dbReference type="Gene3D" id="3.90.1200.10">
    <property type="match status" value="1"/>
</dbReference>
<dbReference type="InterPro" id="IPR015897">
    <property type="entry name" value="CHK_kinase-like"/>
</dbReference>
<keyword evidence="4" id="KW-1185">Reference proteome</keyword>
<dbReference type="PANTHER" id="PTHR11012:SF30">
    <property type="entry name" value="PROTEIN KINASE-LIKE DOMAIN-CONTAINING"/>
    <property type="match status" value="1"/>
</dbReference>
<evidence type="ECO:0000313" key="3">
    <source>
        <dbReference type="EMBL" id="TGZ51490.1"/>
    </source>
</evidence>